<dbReference type="Pfam" id="PF02579">
    <property type="entry name" value="Nitro_FeMo-Co"/>
    <property type="match status" value="1"/>
</dbReference>
<dbReference type="Gene3D" id="3.30.420.130">
    <property type="entry name" value="Dinitrogenase iron-molybdenum cofactor biosynthesis domain"/>
    <property type="match status" value="1"/>
</dbReference>
<comment type="caution">
    <text evidence="2">The sequence shown here is derived from an EMBL/GenBank/DDBJ whole genome shotgun (WGS) entry which is preliminary data.</text>
</comment>
<dbReference type="PANTHER" id="PTHR42983:SF1">
    <property type="entry name" value="IRON-MOLYBDENUM PROTEIN"/>
    <property type="match status" value="1"/>
</dbReference>
<dbReference type="Proteomes" id="UP001079657">
    <property type="component" value="Unassembled WGS sequence"/>
</dbReference>
<keyword evidence="3" id="KW-1185">Reference proteome</keyword>
<proteinExistence type="predicted"/>
<evidence type="ECO:0000259" key="1">
    <source>
        <dbReference type="Pfam" id="PF02579"/>
    </source>
</evidence>
<reference evidence="2" key="1">
    <citation type="submission" date="2022-12" db="EMBL/GenBank/DDBJ databases">
        <authorList>
            <person name="Wang J."/>
        </authorList>
    </citation>
    <scope>NUCLEOTIDE SEQUENCE</scope>
    <source>
        <strain evidence="2">HY-42-06</strain>
    </source>
</reference>
<dbReference type="SUPFAM" id="SSF53146">
    <property type="entry name" value="Nitrogenase accessory factor-like"/>
    <property type="match status" value="1"/>
</dbReference>
<protein>
    <submittedName>
        <fullName evidence="2">NifB/NifX family molybdenum-iron cluster-binding protein</fullName>
    </submittedName>
</protein>
<evidence type="ECO:0000313" key="3">
    <source>
        <dbReference type="Proteomes" id="UP001079657"/>
    </source>
</evidence>
<evidence type="ECO:0000313" key="2">
    <source>
        <dbReference type="EMBL" id="MCY6371775.1"/>
    </source>
</evidence>
<dbReference type="RefSeq" id="WP_268050663.1">
    <property type="nucleotide sequence ID" value="NZ_JAPQES010000005.1"/>
</dbReference>
<dbReference type="InterPro" id="IPR036105">
    <property type="entry name" value="DiNase_FeMo-co_biosyn_sf"/>
</dbReference>
<dbReference type="CDD" id="cd00851">
    <property type="entry name" value="MTH1175"/>
    <property type="match status" value="1"/>
</dbReference>
<gene>
    <name evidence="2" type="ORF">OXH55_14100</name>
</gene>
<accession>A0ABT4CRT0</accession>
<name>A0ABT4CRT0_9CLOT</name>
<dbReference type="EMBL" id="JAPQES010000005">
    <property type="protein sequence ID" value="MCY6371775.1"/>
    <property type="molecule type" value="Genomic_DNA"/>
</dbReference>
<feature type="domain" description="Dinitrogenase iron-molybdenum cofactor biosynthesis" evidence="1">
    <location>
        <begin position="14"/>
        <end position="102"/>
    </location>
</feature>
<dbReference type="PANTHER" id="PTHR42983">
    <property type="entry name" value="DINITROGENASE IRON-MOLYBDENUM COFACTOR PROTEIN-RELATED"/>
    <property type="match status" value="1"/>
</dbReference>
<organism evidence="2 3">
    <name type="scientific">Clostridium ganghwense</name>
    <dbReference type="NCBI Taxonomy" id="312089"/>
    <lineage>
        <taxon>Bacteria</taxon>
        <taxon>Bacillati</taxon>
        <taxon>Bacillota</taxon>
        <taxon>Clostridia</taxon>
        <taxon>Eubacteriales</taxon>
        <taxon>Clostridiaceae</taxon>
        <taxon>Clostridium</taxon>
    </lineage>
</organism>
<dbReference type="InterPro" id="IPR003731">
    <property type="entry name" value="Di-Nase_FeMo-co_biosynth"/>
</dbReference>
<sequence>MKILVSAYGKEKNDLLDSRFGRCSYFQIFDTETNEHTAVENKGVTSSQGAGITAAQQVVDNEVEVVITGSAGPNAFRILNSSDIRIFKAAEEKVEDVINAYMQGKLEEISGAGAAHKGMAR</sequence>
<dbReference type="InterPro" id="IPR033913">
    <property type="entry name" value="MTH1175_dom"/>
</dbReference>